<dbReference type="Pfam" id="PF13476">
    <property type="entry name" value="AAA_23"/>
    <property type="match status" value="1"/>
</dbReference>
<dbReference type="InterPro" id="IPR038729">
    <property type="entry name" value="Rad50/SbcC_AAA"/>
</dbReference>
<dbReference type="Gene3D" id="3.40.50.300">
    <property type="entry name" value="P-loop containing nucleotide triphosphate hydrolases"/>
    <property type="match status" value="2"/>
</dbReference>
<dbReference type="GO" id="GO:0006302">
    <property type="term" value="P:double-strand break repair"/>
    <property type="evidence" value="ECO:0007669"/>
    <property type="project" value="InterPro"/>
</dbReference>
<evidence type="ECO:0000259" key="1">
    <source>
        <dbReference type="Pfam" id="PF13476"/>
    </source>
</evidence>
<dbReference type="EMBL" id="BAYX01000002">
    <property type="protein sequence ID" value="GAJ91908.1"/>
    <property type="molecule type" value="Genomic_DNA"/>
</dbReference>
<proteinExistence type="predicted"/>
<organism evidence="2 3">
    <name type="scientific">Rhizobium rhizogenes NBRC 13257</name>
    <dbReference type="NCBI Taxonomy" id="1220581"/>
    <lineage>
        <taxon>Bacteria</taxon>
        <taxon>Pseudomonadati</taxon>
        <taxon>Pseudomonadota</taxon>
        <taxon>Alphaproteobacteria</taxon>
        <taxon>Hyphomicrobiales</taxon>
        <taxon>Rhizobiaceae</taxon>
        <taxon>Rhizobium/Agrobacterium group</taxon>
        <taxon>Rhizobium</taxon>
    </lineage>
</organism>
<name>A0AA87PXZ3_RHIRH</name>
<sequence>MTENQSAIRELHLLTTDVLLADLVSGRSIALTDGKILEIASDDARAILDWYRRNPNKWTANQNAPDADAVINLVGSEPPTIASHADGPISKPKLLLHLLGLKAHRFAGLHAYGRANEPPEDFDFSPKKNVTLLEGANGSGKTSIANAIVWCLTGHLIRSQRQPEAGPTEFNCEVRRNDAETSAHAMSAVTPMPDAESDLPADGAPIPADTWVELTFSDGDGNLLPTLRRSQSRAPRGKIIETPPDLESIGLDPVAWRIATTMPALLPFLSVGSVSQLGEAVARLTGLSDLVDLSKHSEKLSDRIEKRSVPELEELSEKTQTRYREPADDLARELLEYEVMALDEPAPNIHQANCKTRLETISKHFYDLKAVGLASATKVLGSHFNPENKQSRDDLEKSIRPAIEQLNHAKTLPAIAKLSTLKMEDGDEKTICGLLAEVQAQAMILSQLALDPNRACRAQLYARVSAWMHQHSLENGTECPICSRSLDELQDPVTGNLIRKDLEDAAKDRETMARTIGEWSSYWIGRLLQELPDGIKREVGADLPTAPVDLLRIGLIDELFATEVFAGALHALKADAAQLFDERVAAMPVFQEPETPTFPDGLSDARALRQMLGRIVRASAFAQWRVSSAADIRKIWTIVLKGESEGVDAERAVGSRLATLLSIVEGVTPLNRALGHVERMERARAEYVNGLDRIEACRKAVKALAFITPLGALAHTQVDGLRSRLHSRSEYWRKEMFRNATDFAPDLTGTAMDARGVLELRVGRQGVEAPAQHISNASSLRAALLGFFLAFREHVLRSRGGLRTLVLDDPQELLDNDNRERLARGLSKLADTQAQLLVTTHDRKFARSLVAENRPSDSVEHLSVHPVNRVRPKLGMSLAVEEVDRKKDEFVNNPDDAVKAQDYASALRVFLEVRLGDLFDETTHPAYTSATQALTLSPLVDRLRGLIASNQGELFRNPILKRFVDHPGLASDAEARRILNASHHQKPSITYGDVKAVAAHFAQLRTAIEDVHEQFRLYRWREPLTHAGAANNIVPLKAISVPGFAVPVFPDIAAFVGSAPEGGSQDVPDEQVIGNWFQNKALYYVRGETLGFAIPSGSVAIVDVDPYPGSDQNLVIARPRGQVLARRLVKSTGSIGVSLAAQMPDPRVRRPTLTFDESQIRLHRIVGAIFSDMPPPPGGNEAIQIEEVPELAQVAVAYRVKEESAIPLALPGQIILGGAELSAQDLDLWEGRLVAVALDDGANVFKRVGARLPGKWSHLRQLETIGGLGSSLVVATAYLEATHGVPTIISARKVIGVLYS</sequence>
<dbReference type="PANTHER" id="PTHR32114">
    <property type="entry name" value="ABC TRANSPORTER ABCH.3"/>
    <property type="match status" value="1"/>
</dbReference>
<dbReference type="Proteomes" id="UP000026941">
    <property type="component" value="Unassembled WGS sequence"/>
</dbReference>
<comment type="caution">
    <text evidence="2">The sequence shown here is derived from an EMBL/GenBank/DDBJ whole genome shotgun (WGS) entry which is preliminary data.</text>
</comment>
<evidence type="ECO:0000313" key="3">
    <source>
        <dbReference type="Proteomes" id="UP000026941"/>
    </source>
</evidence>
<dbReference type="CDD" id="cd00267">
    <property type="entry name" value="ABC_ATPase"/>
    <property type="match status" value="1"/>
</dbReference>
<dbReference type="InterPro" id="IPR027417">
    <property type="entry name" value="P-loop_NTPase"/>
</dbReference>
<dbReference type="GO" id="GO:0016887">
    <property type="term" value="F:ATP hydrolysis activity"/>
    <property type="evidence" value="ECO:0007669"/>
    <property type="project" value="InterPro"/>
</dbReference>
<protein>
    <recommendedName>
        <fullName evidence="1">Rad50/SbcC-type AAA domain-containing protein</fullName>
    </recommendedName>
</protein>
<dbReference type="SUPFAM" id="SSF52540">
    <property type="entry name" value="P-loop containing nucleoside triphosphate hydrolases"/>
    <property type="match status" value="1"/>
</dbReference>
<dbReference type="RefSeq" id="WP_042470400.1">
    <property type="nucleotide sequence ID" value="NZ_BAYX01000002.1"/>
</dbReference>
<reference evidence="2 3" key="1">
    <citation type="submission" date="2014-05" db="EMBL/GenBank/DDBJ databases">
        <title>Whole genome shotgun sequence of Rhizobium rhizogenes NBRC 13257.</title>
        <authorList>
            <person name="Katano-Makiyama Y."/>
            <person name="Hosoyama A."/>
            <person name="Hashimoto M."/>
            <person name="Hosoyama Y."/>
            <person name="Noguchi M."/>
            <person name="Tsuchikane K."/>
            <person name="Kimura A."/>
            <person name="Ohji S."/>
            <person name="Ichikawa N."/>
            <person name="Yamazoe A."/>
            <person name="Fujita N."/>
        </authorList>
    </citation>
    <scope>NUCLEOTIDE SEQUENCE [LARGE SCALE GENOMIC DNA]</scope>
    <source>
        <strain evidence="2 3">NBRC 13257</strain>
    </source>
</reference>
<dbReference type="PANTHER" id="PTHR32114:SF2">
    <property type="entry name" value="ABC TRANSPORTER ABCH.3"/>
    <property type="match status" value="1"/>
</dbReference>
<evidence type="ECO:0000313" key="2">
    <source>
        <dbReference type="EMBL" id="GAJ91908.1"/>
    </source>
</evidence>
<feature type="domain" description="Rad50/SbcC-type AAA" evidence="1">
    <location>
        <begin position="120"/>
        <end position="167"/>
    </location>
</feature>
<accession>A0AA87PXZ3</accession>
<gene>
    <name evidence="2" type="ORF">RRH01S_02_05770</name>
</gene>